<accession>A0A067PWQ8</accession>
<dbReference type="InParanoid" id="A0A067PWQ8"/>
<dbReference type="AlphaFoldDB" id="A0A067PWQ8"/>
<keyword evidence="2" id="KW-1185">Reference proteome</keyword>
<name>A0A067PWQ8_9AGAM</name>
<dbReference type="HOGENOM" id="CLU_141136_0_0_1"/>
<dbReference type="InterPro" id="IPR011333">
    <property type="entry name" value="SKP1/BTB/POZ_sf"/>
</dbReference>
<dbReference type="Proteomes" id="UP000027265">
    <property type="component" value="Unassembled WGS sequence"/>
</dbReference>
<proteinExistence type="predicted"/>
<protein>
    <recommendedName>
        <fullName evidence="3">BTB domain-containing protein</fullName>
    </recommendedName>
</protein>
<organism evidence="1 2">
    <name type="scientific">Jaapia argillacea MUCL 33604</name>
    <dbReference type="NCBI Taxonomy" id="933084"/>
    <lineage>
        <taxon>Eukaryota</taxon>
        <taxon>Fungi</taxon>
        <taxon>Dikarya</taxon>
        <taxon>Basidiomycota</taxon>
        <taxon>Agaricomycotina</taxon>
        <taxon>Agaricomycetes</taxon>
        <taxon>Agaricomycetidae</taxon>
        <taxon>Jaapiales</taxon>
        <taxon>Jaapiaceae</taxon>
        <taxon>Jaapia</taxon>
    </lineage>
</organism>
<feature type="non-terminal residue" evidence="1">
    <location>
        <position position="131"/>
    </location>
</feature>
<dbReference type="OrthoDB" id="3268787at2759"/>
<sequence length="131" mass="14408">MSEVMDDRGDDSISPGFPYFEDGNIVTSALKKDGKKVVYRVHGSVLKLHSDIFADMFTLPAGAANLNLHDGVPQVHLPDLAEDIGQLLKVPYDPSSLPTKHHDPDKPLLVSGILKLANKYHFDALRTCMVE</sequence>
<evidence type="ECO:0000313" key="1">
    <source>
        <dbReference type="EMBL" id="KDQ58295.1"/>
    </source>
</evidence>
<evidence type="ECO:0008006" key="3">
    <source>
        <dbReference type="Google" id="ProtNLM"/>
    </source>
</evidence>
<dbReference type="EMBL" id="KL197718">
    <property type="protein sequence ID" value="KDQ58295.1"/>
    <property type="molecule type" value="Genomic_DNA"/>
</dbReference>
<reference evidence="2" key="1">
    <citation type="journal article" date="2014" name="Proc. Natl. Acad. Sci. U.S.A.">
        <title>Extensive sampling of basidiomycete genomes demonstrates inadequacy of the white-rot/brown-rot paradigm for wood decay fungi.</title>
        <authorList>
            <person name="Riley R."/>
            <person name="Salamov A.A."/>
            <person name="Brown D.W."/>
            <person name="Nagy L.G."/>
            <person name="Floudas D."/>
            <person name="Held B.W."/>
            <person name="Levasseur A."/>
            <person name="Lombard V."/>
            <person name="Morin E."/>
            <person name="Otillar R."/>
            <person name="Lindquist E.A."/>
            <person name="Sun H."/>
            <person name="LaButti K.M."/>
            <person name="Schmutz J."/>
            <person name="Jabbour D."/>
            <person name="Luo H."/>
            <person name="Baker S.E."/>
            <person name="Pisabarro A.G."/>
            <person name="Walton J.D."/>
            <person name="Blanchette R.A."/>
            <person name="Henrissat B."/>
            <person name="Martin F."/>
            <person name="Cullen D."/>
            <person name="Hibbett D.S."/>
            <person name="Grigoriev I.V."/>
        </authorList>
    </citation>
    <scope>NUCLEOTIDE SEQUENCE [LARGE SCALE GENOMIC DNA]</scope>
    <source>
        <strain evidence="2">MUCL 33604</strain>
    </source>
</reference>
<evidence type="ECO:0000313" key="2">
    <source>
        <dbReference type="Proteomes" id="UP000027265"/>
    </source>
</evidence>
<gene>
    <name evidence="1" type="ORF">JAAARDRAFT_177496</name>
</gene>
<dbReference type="Gene3D" id="3.30.710.10">
    <property type="entry name" value="Potassium Channel Kv1.1, Chain A"/>
    <property type="match status" value="1"/>
</dbReference>